<accession>A0ABD5RMB1</accession>
<evidence type="ECO:0000259" key="3">
    <source>
        <dbReference type="PROSITE" id="PS51371"/>
    </source>
</evidence>
<proteinExistence type="predicted"/>
<feature type="domain" description="CBS" evidence="3">
    <location>
        <begin position="7"/>
        <end position="69"/>
    </location>
</feature>
<gene>
    <name evidence="4" type="ORF">ACFPYI_08545</name>
</gene>
<dbReference type="RefSeq" id="WP_247414272.1">
    <property type="nucleotide sequence ID" value="NZ_JALLGW010000001.1"/>
</dbReference>
<organism evidence="4 5">
    <name type="scientific">Halomarina salina</name>
    <dbReference type="NCBI Taxonomy" id="1872699"/>
    <lineage>
        <taxon>Archaea</taxon>
        <taxon>Methanobacteriati</taxon>
        <taxon>Methanobacteriota</taxon>
        <taxon>Stenosarchaea group</taxon>
        <taxon>Halobacteria</taxon>
        <taxon>Halobacteriales</taxon>
        <taxon>Natronomonadaceae</taxon>
        <taxon>Halomarina</taxon>
    </lineage>
</organism>
<sequence>MNVADAMTPGDDVVTVSLPGNRDDALEYLRTGEFSSVAVVKPNDEGEVFRGLVSREGLINNPDEDQLALLVEDGPTIGSDASLEDLAAVMRDHEARRVPVVDGDTLEGIVTITDVVRAIAEGDADGDSEVGDLATTAINCVYAETPLAVVERELSYADVPYGLVVDEDDDGVDTVGIITEADIIEVAEVVEGEGETGDSIADEDDDWKWEGIKAVGNRYIPTRDVEFPEGTAAEFMSDDMVTLSRKKTAQHAARQMLKHDIEQIPLMSGSELVGIVQDMDLLKSL</sequence>
<feature type="domain" description="CBS" evidence="3">
    <location>
        <begin position="236"/>
        <end position="285"/>
    </location>
</feature>
<name>A0ABD5RMB1_9EURY</name>
<keyword evidence="1 2" id="KW-0129">CBS domain</keyword>
<dbReference type="Gene3D" id="3.10.580.10">
    <property type="entry name" value="CBS-domain"/>
    <property type="match status" value="2"/>
</dbReference>
<dbReference type="PANTHER" id="PTHR43080:SF29">
    <property type="entry name" value="OS02G0818000 PROTEIN"/>
    <property type="match status" value="1"/>
</dbReference>
<evidence type="ECO:0000256" key="2">
    <source>
        <dbReference type="PROSITE-ProRule" id="PRU00703"/>
    </source>
</evidence>
<dbReference type="AlphaFoldDB" id="A0ABD5RMB1"/>
<dbReference type="Pfam" id="PF00571">
    <property type="entry name" value="CBS"/>
    <property type="match status" value="4"/>
</dbReference>
<dbReference type="InterPro" id="IPR046342">
    <property type="entry name" value="CBS_dom_sf"/>
</dbReference>
<evidence type="ECO:0000256" key="1">
    <source>
        <dbReference type="ARBA" id="ARBA00023122"/>
    </source>
</evidence>
<keyword evidence="5" id="KW-1185">Reference proteome</keyword>
<evidence type="ECO:0000313" key="4">
    <source>
        <dbReference type="EMBL" id="MFC5971374.1"/>
    </source>
</evidence>
<dbReference type="InterPro" id="IPR000644">
    <property type="entry name" value="CBS_dom"/>
</dbReference>
<dbReference type="PANTHER" id="PTHR43080">
    <property type="entry name" value="CBS DOMAIN-CONTAINING PROTEIN CBSX3, MITOCHONDRIAL"/>
    <property type="match status" value="1"/>
</dbReference>
<dbReference type="Proteomes" id="UP001596099">
    <property type="component" value="Unassembled WGS sequence"/>
</dbReference>
<reference evidence="4 5" key="1">
    <citation type="journal article" date="2019" name="Int. J. Syst. Evol. Microbiol.">
        <title>The Global Catalogue of Microorganisms (GCM) 10K type strain sequencing project: providing services to taxonomists for standard genome sequencing and annotation.</title>
        <authorList>
            <consortium name="The Broad Institute Genomics Platform"/>
            <consortium name="The Broad Institute Genome Sequencing Center for Infectious Disease"/>
            <person name="Wu L."/>
            <person name="Ma J."/>
        </authorList>
    </citation>
    <scope>NUCLEOTIDE SEQUENCE [LARGE SCALE GENOMIC DNA]</scope>
    <source>
        <strain evidence="4 5">CGMCC 1.12543</strain>
    </source>
</reference>
<feature type="domain" description="CBS" evidence="3">
    <location>
        <begin position="134"/>
        <end position="196"/>
    </location>
</feature>
<dbReference type="PROSITE" id="PS51371">
    <property type="entry name" value="CBS"/>
    <property type="match status" value="4"/>
</dbReference>
<dbReference type="SMART" id="SM00116">
    <property type="entry name" value="CBS"/>
    <property type="match status" value="4"/>
</dbReference>
<dbReference type="InterPro" id="IPR051257">
    <property type="entry name" value="Diverse_CBS-Domain"/>
</dbReference>
<dbReference type="EMBL" id="JBHSQH010000001">
    <property type="protein sequence ID" value="MFC5971374.1"/>
    <property type="molecule type" value="Genomic_DNA"/>
</dbReference>
<protein>
    <submittedName>
        <fullName evidence="4">CBS domain-containing protein</fullName>
    </submittedName>
</protein>
<evidence type="ECO:0000313" key="5">
    <source>
        <dbReference type="Proteomes" id="UP001596099"/>
    </source>
</evidence>
<comment type="caution">
    <text evidence="4">The sequence shown here is derived from an EMBL/GenBank/DDBJ whole genome shotgun (WGS) entry which is preliminary data.</text>
</comment>
<feature type="domain" description="CBS" evidence="3">
    <location>
        <begin position="70"/>
        <end position="128"/>
    </location>
</feature>
<dbReference type="SUPFAM" id="SSF54631">
    <property type="entry name" value="CBS-domain pair"/>
    <property type="match status" value="2"/>
</dbReference>